<keyword evidence="3" id="KW-1185">Reference proteome</keyword>
<dbReference type="InParanoid" id="A0A419PU22"/>
<organism evidence="2 3">
    <name type="scientific">Clonorchis sinensis</name>
    <name type="common">Chinese liver fluke</name>
    <dbReference type="NCBI Taxonomy" id="79923"/>
    <lineage>
        <taxon>Eukaryota</taxon>
        <taxon>Metazoa</taxon>
        <taxon>Spiralia</taxon>
        <taxon>Lophotrochozoa</taxon>
        <taxon>Platyhelminthes</taxon>
        <taxon>Trematoda</taxon>
        <taxon>Digenea</taxon>
        <taxon>Opisthorchiida</taxon>
        <taxon>Opisthorchiata</taxon>
        <taxon>Opisthorchiidae</taxon>
        <taxon>Clonorchis</taxon>
    </lineage>
</organism>
<evidence type="ECO:0000256" key="1">
    <source>
        <dbReference type="SAM" id="MobiDB-lite"/>
    </source>
</evidence>
<evidence type="ECO:0000313" key="2">
    <source>
        <dbReference type="EMBL" id="KAG5447749.1"/>
    </source>
</evidence>
<proteinExistence type="predicted"/>
<comment type="caution">
    <text evidence="2">The sequence shown here is derived from an EMBL/GenBank/DDBJ whole genome shotgun (WGS) entry which is preliminary data.</text>
</comment>
<reference evidence="2 3" key="1">
    <citation type="journal article" date="2018" name="Biotechnol. Adv.">
        <title>Improved genomic resources and new bioinformatic workflow for the carcinogenic parasite Clonorchis sinensis: Biotechnological implications.</title>
        <authorList>
            <person name="Wang D."/>
            <person name="Korhonen P.K."/>
            <person name="Gasser R.B."/>
            <person name="Young N.D."/>
        </authorList>
    </citation>
    <scope>NUCLEOTIDE SEQUENCE [LARGE SCALE GENOMIC DNA]</scope>
    <source>
        <strain evidence="2">Cs-k2</strain>
    </source>
</reference>
<feature type="region of interest" description="Disordered" evidence="1">
    <location>
        <begin position="1"/>
        <end position="36"/>
    </location>
</feature>
<name>A0A419PU22_CLOSI</name>
<reference evidence="2 3" key="2">
    <citation type="journal article" date="2021" name="Genomics">
        <title>High-quality reference genome for Clonorchis sinensis.</title>
        <authorList>
            <person name="Young N.D."/>
            <person name="Stroehlein A.J."/>
            <person name="Kinkar L."/>
            <person name="Wang T."/>
            <person name="Sohn W.M."/>
            <person name="Chang B.C.H."/>
            <person name="Kaur P."/>
            <person name="Weisz D."/>
            <person name="Dudchenko O."/>
            <person name="Aiden E.L."/>
            <person name="Korhonen P.K."/>
            <person name="Gasser R.B."/>
        </authorList>
    </citation>
    <scope>NUCLEOTIDE SEQUENCE [LARGE SCALE GENOMIC DNA]</scope>
    <source>
        <strain evidence="2">Cs-k2</strain>
    </source>
</reference>
<accession>A0A419PU22</accession>
<gene>
    <name evidence="2" type="ORF">CSKR_106784</name>
</gene>
<protein>
    <submittedName>
        <fullName evidence="2">Uncharacterized protein</fullName>
    </submittedName>
</protein>
<dbReference type="AlphaFoldDB" id="A0A419PU22"/>
<dbReference type="EMBL" id="NIRI02000042">
    <property type="protein sequence ID" value="KAG5447749.1"/>
    <property type="molecule type" value="Genomic_DNA"/>
</dbReference>
<sequence>MPKRGGMAARYRKGDTAERLPYLTPESRKEKATAHKCTVGVHPGPEEAAGSGRPSPLSLIRSAFGRFRATVPSDISRHNKHGAVELMLSRSFHGRCQMNRTKVAINEDPNNCRGLHVTRIVQSKPGKGANQYFQPISLFPIDSIHQYRGNPVYEQEPLVVVFASVCGH</sequence>
<dbReference type="Proteomes" id="UP000286415">
    <property type="component" value="Unassembled WGS sequence"/>
</dbReference>
<evidence type="ECO:0000313" key="3">
    <source>
        <dbReference type="Proteomes" id="UP000286415"/>
    </source>
</evidence>